<dbReference type="InterPro" id="IPR013321">
    <property type="entry name" value="Arc_rbn_hlx_hlx"/>
</dbReference>
<proteinExistence type="predicted"/>
<accession>A0A2H0WJR4</accession>
<dbReference type="GO" id="GO:0006355">
    <property type="term" value="P:regulation of DNA-templated transcription"/>
    <property type="evidence" value="ECO:0007669"/>
    <property type="project" value="InterPro"/>
</dbReference>
<dbReference type="Proteomes" id="UP000230787">
    <property type="component" value="Unassembled WGS sequence"/>
</dbReference>
<dbReference type="CDD" id="cd22231">
    <property type="entry name" value="RHH_NikR_HicB-like"/>
    <property type="match status" value="1"/>
</dbReference>
<dbReference type="InterPro" id="IPR010985">
    <property type="entry name" value="Ribbon_hlx_hlx"/>
</dbReference>
<reference evidence="2" key="1">
    <citation type="submission" date="2017-09" db="EMBL/GenBank/DDBJ databases">
        <title>Depth-based differentiation of microbial function through sediment-hosted aquifers and enrichment of novel symbionts in the deep terrestrial subsurface.</title>
        <authorList>
            <person name="Probst A.J."/>
            <person name="Ladd B."/>
            <person name="Jarett J.K."/>
            <person name="Geller-Mcgrath D.E."/>
            <person name="Sieber C.M.K."/>
            <person name="Emerson J.B."/>
            <person name="Anantharaman K."/>
            <person name="Thomas B.C."/>
            <person name="Malmstrom R."/>
            <person name="Stieglmeier M."/>
            <person name="Klingl A."/>
            <person name="Woyke T."/>
            <person name="Ryan C.M."/>
            <person name="Banfield J.F."/>
        </authorList>
    </citation>
    <scope>NUCLEOTIDE SEQUENCE [LARGE SCALE GENOMIC DNA]</scope>
</reference>
<gene>
    <name evidence="1" type="ORF">COT69_01690</name>
</gene>
<dbReference type="SUPFAM" id="SSF47598">
    <property type="entry name" value="Ribbon-helix-helix"/>
    <property type="match status" value="1"/>
</dbReference>
<comment type="caution">
    <text evidence="1">The sequence shown here is derived from an EMBL/GenBank/DDBJ whole genome shotgun (WGS) entry which is preliminary data.</text>
</comment>
<protein>
    <submittedName>
        <fullName evidence="1">CopG family transcriptional regulator</fullName>
    </submittedName>
</protein>
<sequence>MYMNTQTINLVLPRELLMLADKRAKKEFSNRSELLRIALLRYLRDLDEWEDIFSYGKKIGKNAGIKSEAEVDKIVYDFRHSR</sequence>
<organism evidence="1 2">
    <name type="scientific">candidate division WWE3 bacterium CG09_land_8_20_14_0_10_39_24</name>
    <dbReference type="NCBI Taxonomy" id="1975088"/>
    <lineage>
        <taxon>Bacteria</taxon>
        <taxon>Katanobacteria</taxon>
    </lineage>
</organism>
<dbReference type="EMBL" id="PEZN01000023">
    <property type="protein sequence ID" value="PIS12891.1"/>
    <property type="molecule type" value="Genomic_DNA"/>
</dbReference>
<dbReference type="Gene3D" id="1.10.1220.10">
    <property type="entry name" value="Met repressor-like"/>
    <property type="match status" value="1"/>
</dbReference>
<evidence type="ECO:0000313" key="1">
    <source>
        <dbReference type="EMBL" id="PIS12891.1"/>
    </source>
</evidence>
<dbReference type="AlphaFoldDB" id="A0A2H0WJR4"/>
<evidence type="ECO:0000313" key="2">
    <source>
        <dbReference type="Proteomes" id="UP000230787"/>
    </source>
</evidence>
<name>A0A2H0WJR4_UNCKA</name>